<evidence type="ECO:0000313" key="1">
    <source>
        <dbReference type="EMBL" id="OAD62498.1"/>
    </source>
</evidence>
<name>A0A310SI91_9HYME</name>
<proteinExistence type="predicted"/>
<sequence>MCERYPSEVEGVPSRFERENREVIRVIDNDVMSSGNGTCKIQRGTKVVASSLYII</sequence>
<dbReference type="EMBL" id="KQ759863">
    <property type="protein sequence ID" value="OAD62498.1"/>
    <property type="molecule type" value="Genomic_DNA"/>
</dbReference>
<accession>A0A310SI91</accession>
<evidence type="ECO:0000313" key="2">
    <source>
        <dbReference type="Proteomes" id="UP000250275"/>
    </source>
</evidence>
<dbReference type="AlphaFoldDB" id="A0A310SI91"/>
<protein>
    <submittedName>
        <fullName evidence="1">Uncharacterized protein</fullName>
    </submittedName>
</protein>
<organism evidence="1 2">
    <name type="scientific">Eufriesea mexicana</name>
    <dbReference type="NCBI Taxonomy" id="516756"/>
    <lineage>
        <taxon>Eukaryota</taxon>
        <taxon>Metazoa</taxon>
        <taxon>Ecdysozoa</taxon>
        <taxon>Arthropoda</taxon>
        <taxon>Hexapoda</taxon>
        <taxon>Insecta</taxon>
        <taxon>Pterygota</taxon>
        <taxon>Neoptera</taxon>
        <taxon>Endopterygota</taxon>
        <taxon>Hymenoptera</taxon>
        <taxon>Apocrita</taxon>
        <taxon>Aculeata</taxon>
        <taxon>Apoidea</taxon>
        <taxon>Anthophila</taxon>
        <taxon>Apidae</taxon>
        <taxon>Eufriesea</taxon>
    </lineage>
</organism>
<reference evidence="1 2" key="1">
    <citation type="submission" date="2015-07" db="EMBL/GenBank/DDBJ databases">
        <title>The genome of Eufriesea mexicana.</title>
        <authorList>
            <person name="Pan H."/>
            <person name="Kapheim K."/>
        </authorList>
    </citation>
    <scope>NUCLEOTIDE SEQUENCE [LARGE SCALE GENOMIC DNA]</scope>
    <source>
        <strain evidence="1">0111107269</strain>
        <tissue evidence="1">Whole body</tissue>
    </source>
</reference>
<dbReference type="Proteomes" id="UP000250275">
    <property type="component" value="Unassembled WGS sequence"/>
</dbReference>
<gene>
    <name evidence="1" type="ORF">WN48_07376</name>
</gene>
<keyword evidence="2" id="KW-1185">Reference proteome</keyword>